<keyword evidence="2 5" id="KW-0812">Transmembrane</keyword>
<dbReference type="AlphaFoldDB" id="A0A286UMH2"/>
<feature type="transmembrane region" description="Helical" evidence="5">
    <location>
        <begin position="131"/>
        <end position="149"/>
    </location>
</feature>
<dbReference type="Proteomes" id="UP000217199">
    <property type="component" value="Unassembled WGS sequence"/>
</dbReference>
<feature type="transmembrane region" description="Helical" evidence="5">
    <location>
        <begin position="229"/>
        <end position="248"/>
    </location>
</feature>
<feature type="domain" description="MARVEL" evidence="6">
    <location>
        <begin position="13"/>
        <end position="138"/>
    </location>
</feature>
<comment type="subcellular location">
    <subcellularLocation>
        <location evidence="1">Membrane</location>
        <topology evidence="1">Multi-pass membrane protein</topology>
    </subcellularLocation>
</comment>
<dbReference type="GO" id="GO:0016020">
    <property type="term" value="C:membrane"/>
    <property type="evidence" value="ECO:0007669"/>
    <property type="project" value="UniProtKB-SubCell"/>
</dbReference>
<dbReference type="InParanoid" id="A0A286UMH2"/>
<proteinExistence type="predicted"/>
<protein>
    <recommendedName>
        <fullName evidence="6">MARVEL domain-containing protein</fullName>
    </recommendedName>
</protein>
<evidence type="ECO:0000256" key="2">
    <source>
        <dbReference type="ARBA" id="ARBA00022692"/>
    </source>
</evidence>
<organism evidence="7 8">
    <name type="scientific">Pyrrhoderma noxium</name>
    <dbReference type="NCBI Taxonomy" id="2282107"/>
    <lineage>
        <taxon>Eukaryota</taxon>
        <taxon>Fungi</taxon>
        <taxon>Dikarya</taxon>
        <taxon>Basidiomycota</taxon>
        <taxon>Agaricomycotina</taxon>
        <taxon>Agaricomycetes</taxon>
        <taxon>Hymenochaetales</taxon>
        <taxon>Hymenochaetaceae</taxon>
        <taxon>Pyrrhoderma</taxon>
    </lineage>
</organism>
<evidence type="ECO:0000256" key="5">
    <source>
        <dbReference type="SAM" id="Phobius"/>
    </source>
</evidence>
<dbReference type="STRING" id="2282107.A0A286UMH2"/>
<reference evidence="7 8" key="1">
    <citation type="journal article" date="2017" name="Mol. Ecol.">
        <title>Comparative and population genomic landscape of Phellinus noxius: A hypervariable fungus causing root rot in trees.</title>
        <authorList>
            <person name="Chung C.L."/>
            <person name="Lee T.J."/>
            <person name="Akiba M."/>
            <person name="Lee H.H."/>
            <person name="Kuo T.H."/>
            <person name="Liu D."/>
            <person name="Ke H.M."/>
            <person name="Yokoi T."/>
            <person name="Roa M.B."/>
            <person name="Lu M.J."/>
            <person name="Chang Y.Y."/>
            <person name="Ann P.J."/>
            <person name="Tsai J.N."/>
            <person name="Chen C.Y."/>
            <person name="Tzean S.S."/>
            <person name="Ota Y."/>
            <person name="Hattori T."/>
            <person name="Sahashi N."/>
            <person name="Liou R.F."/>
            <person name="Kikuchi T."/>
            <person name="Tsai I.J."/>
        </authorList>
    </citation>
    <scope>NUCLEOTIDE SEQUENCE [LARGE SCALE GENOMIC DNA]</scope>
    <source>
        <strain evidence="7 8">FFPRI411160</strain>
    </source>
</reference>
<dbReference type="EMBL" id="NBII01000003">
    <property type="protein sequence ID" value="PAV20811.1"/>
    <property type="molecule type" value="Genomic_DNA"/>
</dbReference>
<keyword evidence="4 5" id="KW-0472">Membrane</keyword>
<keyword evidence="8" id="KW-1185">Reference proteome</keyword>
<evidence type="ECO:0000256" key="4">
    <source>
        <dbReference type="ARBA" id="ARBA00023136"/>
    </source>
</evidence>
<keyword evidence="3 5" id="KW-1133">Transmembrane helix</keyword>
<sequence length="437" mass="47419">MAILWNVRFVSFAVTLLFSVIMLGVSGGLISEAAKLGGGAPNYAVLGVVVALLSMITIGPMLAIDLIRRGAITSWIVIELSVLGVLWILWLSAGASAADVTDGITIDCGNEIGSIDNNICHLYQAIEAFGFITWLILLGYWITLLVFTVRAHIQGNMTVWQGTVRDTDFSNGSTGNGPDMPMTPASTGVEKLQPYASVPAVAHTGLESNTLSSFSSPDQRSYPRPVTTVLWALFGLSAILFCSFLWPLRPLSLLPSWAIYSVVVGGLSLIFLIPMVTIDLIRRGALTSLIIVDLIVTSVLSILWLADAALITDQNNLKFLKSFGYSDTCSGLDEFIDLVEEAIVSEPAIYGGLADIDFSQISSLCRQKEAIQAMSFLAWLFLMGYAITLLCAALVARNRGNTEIWSSTVRDTRFLERHEVVNVSIEHSEELPVGKQY</sequence>
<feature type="transmembrane region" description="Helical" evidence="5">
    <location>
        <begin position="43"/>
        <end position="64"/>
    </location>
</feature>
<dbReference type="Pfam" id="PF01284">
    <property type="entry name" value="MARVEL"/>
    <property type="match status" value="1"/>
</dbReference>
<gene>
    <name evidence="7" type="ORF">PNOK_0343800</name>
</gene>
<evidence type="ECO:0000313" key="7">
    <source>
        <dbReference type="EMBL" id="PAV20811.1"/>
    </source>
</evidence>
<name>A0A286UMH2_9AGAM</name>
<feature type="transmembrane region" description="Helical" evidence="5">
    <location>
        <begin position="254"/>
        <end position="273"/>
    </location>
</feature>
<dbReference type="OrthoDB" id="3364107at2759"/>
<accession>A0A286UMH2</accession>
<evidence type="ECO:0000259" key="6">
    <source>
        <dbReference type="Pfam" id="PF01284"/>
    </source>
</evidence>
<evidence type="ECO:0000256" key="1">
    <source>
        <dbReference type="ARBA" id="ARBA00004141"/>
    </source>
</evidence>
<comment type="caution">
    <text evidence="7">The sequence shown here is derived from an EMBL/GenBank/DDBJ whole genome shotgun (WGS) entry which is preliminary data.</text>
</comment>
<evidence type="ECO:0000313" key="8">
    <source>
        <dbReference type="Proteomes" id="UP000217199"/>
    </source>
</evidence>
<feature type="transmembrane region" description="Helical" evidence="5">
    <location>
        <begin position="285"/>
        <end position="306"/>
    </location>
</feature>
<feature type="transmembrane region" description="Helical" evidence="5">
    <location>
        <begin position="71"/>
        <end position="90"/>
    </location>
</feature>
<evidence type="ECO:0000256" key="3">
    <source>
        <dbReference type="ARBA" id="ARBA00022989"/>
    </source>
</evidence>
<dbReference type="InterPro" id="IPR008253">
    <property type="entry name" value="Marvel"/>
</dbReference>
<feature type="transmembrane region" description="Helical" evidence="5">
    <location>
        <begin position="376"/>
        <end position="396"/>
    </location>
</feature>